<feature type="signal peptide" evidence="1">
    <location>
        <begin position="1"/>
        <end position="29"/>
    </location>
</feature>
<evidence type="ECO:0000313" key="3">
    <source>
        <dbReference type="Proteomes" id="UP000584374"/>
    </source>
</evidence>
<evidence type="ECO:0008006" key="4">
    <source>
        <dbReference type="Google" id="ProtNLM"/>
    </source>
</evidence>
<protein>
    <recommendedName>
        <fullName evidence="4">DUF3558 domain-containing protein</fullName>
    </recommendedName>
</protein>
<reference evidence="2 3" key="1">
    <citation type="submission" date="2020-08" db="EMBL/GenBank/DDBJ databases">
        <title>Sequencing the genomes of 1000 actinobacteria strains.</title>
        <authorList>
            <person name="Klenk H.-P."/>
        </authorList>
    </citation>
    <scope>NUCLEOTIDE SEQUENCE [LARGE SCALE GENOMIC DNA]</scope>
    <source>
        <strain evidence="2 3">DSM 45584</strain>
    </source>
</reference>
<dbReference type="AlphaFoldDB" id="A0A840QEK9"/>
<name>A0A840QEK9_9PSEU</name>
<dbReference type="PROSITE" id="PS51257">
    <property type="entry name" value="PROKAR_LIPOPROTEIN"/>
    <property type="match status" value="1"/>
</dbReference>
<dbReference type="InterPro" id="IPR024520">
    <property type="entry name" value="DUF3558"/>
</dbReference>
<keyword evidence="3" id="KW-1185">Reference proteome</keyword>
<evidence type="ECO:0000313" key="2">
    <source>
        <dbReference type="EMBL" id="MBB5155463.1"/>
    </source>
</evidence>
<feature type="chain" id="PRO_5039372200" description="DUF3558 domain-containing protein" evidence="1">
    <location>
        <begin position="30"/>
        <end position="194"/>
    </location>
</feature>
<comment type="caution">
    <text evidence="2">The sequence shown here is derived from an EMBL/GenBank/DDBJ whole genome shotgun (WGS) entry which is preliminary data.</text>
</comment>
<sequence length="194" mass="20104">MTVHTTRSTLTAAVSLLVLGLAGCSSTQGGEPEPNTGRQTISAASDPLHIDQPKNLAGLTAPCQLLTPQQLQELGAGASEQDKSEWGQAACRWRNQQLAIKVSPDTVQGQGLDYTAKIYGDGSGNPNAQVSGYPAVHGGVNDLRCNVFVGVSDKQVLSVSFTTGSEGRSNPEYADPCAMADKVAGLVLSNLPPA</sequence>
<dbReference type="Pfam" id="PF12079">
    <property type="entry name" value="DUF3558"/>
    <property type="match status" value="1"/>
</dbReference>
<evidence type="ECO:0000256" key="1">
    <source>
        <dbReference type="SAM" id="SignalP"/>
    </source>
</evidence>
<dbReference type="EMBL" id="JACHIW010000001">
    <property type="protein sequence ID" value="MBB5155463.1"/>
    <property type="molecule type" value="Genomic_DNA"/>
</dbReference>
<dbReference type="Proteomes" id="UP000584374">
    <property type="component" value="Unassembled WGS sequence"/>
</dbReference>
<accession>A0A840QEK9</accession>
<gene>
    <name evidence="2" type="ORF">BJ970_002997</name>
</gene>
<dbReference type="RefSeq" id="WP_184726795.1">
    <property type="nucleotide sequence ID" value="NZ_JACHIW010000001.1"/>
</dbReference>
<proteinExistence type="predicted"/>
<keyword evidence="1" id="KW-0732">Signal</keyword>
<organism evidence="2 3">
    <name type="scientific">Saccharopolyspora phatthalungensis</name>
    <dbReference type="NCBI Taxonomy" id="664693"/>
    <lineage>
        <taxon>Bacteria</taxon>
        <taxon>Bacillati</taxon>
        <taxon>Actinomycetota</taxon>
        <taxon>Actinomycetes</taxon>
        <taxon>Pseudonocardiales</taxon>
        <taxon>Pseudonocardiaceae</taxon>
        <taxon>Saccharopolyspora</taxon>
    </lineage>
</organism>